<dbReference type="GO" id="GO:0000977">
    <property type="term" value="F:RNA polymerase II transcription regulatory region sequence-specific DNA binding"/>
    <property type="evidence" value="ECO:0007669"/>
    <property type="project" value="TreeGrafter"/>
</dbReference>
<dbReference type="EMBL" id="OW240913">
    <property type="protein sequence ID" value="CAH2245428.1"/>
    <property type="molecule type" value="Genomic_DNA"/>
</dbReference>
<dbReference type="InterPro" id="IPR011598">
    <property type="entry name" value="bHLH_dom"/>
</dbReference>
<feature type="region of interest" description="Disordered" evidence="1">
    <location>
        <begin position="1"/>
        <end position="20"/>
    </location>
</feature>
<dbReference type="PANTHER" id="PTHR23349">
    <property type="entry name" value="BASIC HELIX-LOOP-HELIX TRANSCRIPTION FACTOR, TWIST"/>
    <property type="match status" value="1"/>
</dbReference>
<dbReference type="GO" id="GO:0046983">
    <property type="term" value="F:protein dimerization activity"/>
    <property type="evidence" value="ECO:0007669"/>
    <property type="project" value="InterPro"/>
</dbReference>
<evidence type="ECO:0000259" key="2">
    <source>
        <dbReference type="PROSITE" id="PS50888"/>
    </source>
</evidence>
<dbReference type="InterPro" id="IPR050283">
    <property type="entry name" value="E-box_TF_Regulators"/>
</dbReference>
<feature type="region of interest" description="Disordered" evidence="1">
    <location>
        <begin position="73"/>
        <end position="97"/>
    </location>
</feature>
<dbReference type="PANTHER" id="PTHR23349:SF111">
    <property type="entry name" value="BHLH DOMAIN-CONTAINING PROTEIN"/>
    <property type="match status" value="1"/>
</dbReference>
<dbReference type="GO" id="GO:0000981">
    <property type="term" value="F:DNA-binding transcription factor activity, RNA polymerase II-specific"/>
    <property type="evidence" value="ECO:0007669"/>
    <property type="project" value="TreeGrafter"/>
</dbReference>
<feature type="domain" description="BHLH" evidence="2">
    <location>
        <begin position="14"/>
        <end position="66"/>
    </location>
</feature>
<evidence type="ECO:0000313" key="3">
    <source>
        <dbReference type="EMBL" id="CAH2245428.1"/>
    </source>
</evidence>
<feature type="non-terminal residue" evidence="3">
    <location>
        <position position="97"/>
    </location>
</feature>
<evidence type="ECO:0000313" key="4">
    <source>
        <dbReference type="Proteomes" id="UP001295444"/>
    </source>
</evidence>
<gene>
    <name evidence="3" type="ORF">PECUL_23A044773</name>
</gene>
<name>A0AAD1RBB8_PELCU</name>
<sequence>VLSGSEANKLNQIKHYPENAARERTRVRTLRQAFLSLQAALPSVPPDTKLSKLDVLILATSYIAHLTHTLDKDGNLPGSSTTYPQFRRGPGFLHPMK</sequence>
<dbReference type="SMART" id="SM00353">
    <property type="entry name" value="HLH"/>
    <property type="match status" value="1"/>
</dbReference>
<dbReference type="AlphaFoldDB" id="A0AAD1RBB8"/>
<keyword evidence="4" id="KW-1185">Reference proteome</keyword>
<dbReference type="Proteomes" id="UP001295444">
    <property type="component" value="Chromosome 02"/>
</dbReference>
<dbReference type="PROSITE" id="PS50888">
    <property type="entry name" value="BHLH"/>
    <property type="match status" value="1"/>
</dbReference>
<dbReference type="GO" id="GO:0032502">
    <property type="term" value="P:developmental process"/>
    <property type="evidence" value="ECO:0007669"/>
    <property type="project" value="TreeGrafter"/>
</dbReference>
<protein>
    <submittedName>
        <fullName evidence="3">Transcription factor 23-like</fullName>
    </submittedName>
</protein>
<organism evidence="3 4">
    <name type="scientific">Pelobates cultripes</name>
    <name type="common">Western spadefoot toad</name>
    <dbReference type="NCBI Taxonomy" id="61616"/>
    <lineage>
        <taxon>Eukaryota</taxon>
        <taxon>Metazoa</taxon>
        <taxon>Chordata</taxon>
        <taxon>Craniata</taxon>
        <taxon>Vertebrata</taxon>
        <taxon>Euteleostomi</taxon>
        <taxon>Amphibia</taxon>
        <taxon>Batrachia</taxon>
        <taxon>Anura</taxon>
        <taxon>Pelobatoidea</taxon>
        <taxon>Pelobatidae</taxon>
        <taxon>Pelobates</taxon>
    </lineage>
</organism>
<feature type="compositionally biased region" description="Polar residues" evidence="1">
    <location>
        <begin position="1"/>
        <end position="11"/>
    </location>
</feature>
<dbReference type="Gene3D" id="4.10.280.10">
    <property type="entry name" value="Helix-loop-helix DNA-binding domain"/>
    <property type="match status" value="1"/>
</dbReference>
<evidence type="ECO:0000256" key="1">
    <source>
        <dbReference type="SAM" id="MobiDB-lite"/>
    </source>
</evidence>
<reference evidence="3" key="1">
    <citation type="submission" date="2022-03" db="EMBL/GenBank/DDBJ databases">
        <authorList>
            <person name="Alioto T."/>
            <person name="Alioto T."/>
            <person name="Gomez Garrido J."/>
        </authorList>
    </citation>
    <scope>NUCLEOTIDE SEQUENCE</scope>
</reference>
<dbReference type="SUPFAM" id="SSF47459">
    <property type="entry name" value="HLH, helix-loop-helix DNA-binding domain"/>
    <property type="match status" value="1"/>
</dbReference>
<dbReference type="CDD" id="cd19709">
    <property type="entry name" value="bHLH_TS_TCF23_OUT"/>
    <property type="match status" value="1"/>
</dbReference>
<dbReference type="InterPro" id="IPR036638">
    <property type="entry name" value="HLH_DNA-bd_sf"/>
</dbReference>
<proteinExistence type="predicted"/>
<accession>A0AAD1RBB8</accession>
<dbReference type="Pfam" id="PF00010">
    <property type="entry name" value="HLH"/>
    <property type="match status" value="1"/>
</dbReference>
<feature type="non-terminal residue" evidence="3">
    <location>
        <position position="1"/>
    </location>
</feature>